<name>A0A9P1CLP9_9DINO</name>
<dbReference type="EMBL" id="CAMXCT030001788">
    <property type="protein sequence ID" value="CAL4780380.1"/>
    <property type="molecule type" value="Genomic_DNA"/>
</dbReference>
<evidence type="ECO:0000313" key="2">
    <source>
        <dbReference type="EMBL" id="CAI3993068.1"/>
    </source>
</evidence>
<feature type="region of interest" description="Disordered" evidence="1">
    <location>
        <begin position="173"/>
        <end position="201"/>
    </location>
</feature>
<protein>
    <submittedName>
        <fullName evidence="4">50S ribosomal protein L13</fullName>
    </submittedName>
</protein>
<dbReference type="EMBL" id="CAMXCT020001788">
    <property type="protein sequence ID" value="CAL1146443.1"/>
    <property type="molecule type" value="Genomic_DNA"/>
</dbReference>
<evidence type="ECO:0000256" key="1">
    <source>
        <dbReference type="SAM" id="MobiDB-lite"/>
    </source>
</evidence>
<feature type="compositionally biased region" description="Basic and acidic residues" evidence="1">
    <location>
        <begin position="542"/>
        <end position="556"/>
    </location>
</feature>
<evidence type="ECO:0000313" key="3">
    <source>
        <dbReference type="EMBL" id="CAL1146443.1"/>
    </source>
</evidence>
<organism evidence="2">
    <name type="scientific">Cladocopium goreaui</name>
    <dbReference type="NCBI Taxonomy" id="2562237"/>
    <lineage>
        <taxon>Eukaryota</taxon>
        <taxon>Sar</taxon>
        <taxon>Alveolata</taxon>
        <taxon>Dinophyceae</taxon>
        <taxon>Suessiales</taxon>
        <taxon>Symbiodiniaceae</taxon>
        <taxon>Cladocopium</taxon>
    </lineage>
</organism>
<proteinExistence type="predicted"/>
<dbReference type="AlphaFoldDB" id="A0A9P1CLP9"/>
<keyword evidence="4" id="KW-0687">Ribonucleoprotein</keyword>
<keyword evidence="5" id="KW-1185">Reference proteome</keyword>
<feature type="compositionally biased region" description="Low complexity" evidence="1">
    <location>
        <begin position="576"/>
        <end position="589"/>
    </location>
</feature>
<dbReference type="Proteomes" id="UP001152797">
    <property type="component" value="Unassembled WGS sequence"/>
</dbReference>
<comment type="caution">
    <text evidence="2">The sequence shown here is derived from an EMBL/GenBank/DDBJ whole genome shotgun (WGS) entry which is preliminary data.</text>
</comment>
<feature type="region of interest" description="Disordered" evidence="1">
    <location>
        <begin position="542"/>
        <end position="594"/>
    </location>
</feature>
<sequence>MTSMTLADFRVGDAELLREGGDLSTARVTPVQNMKILKFVADDEATQHKAFNFMFDNKVGLSLRGFGDSETSHPAWNSFKKAINKAGFTITMMKLTLCNFDHGSYKSGDRLEAKRDVFERFLSFKGEAYFESFQESAKNKSWFGYNAALRDLLYDWTIQQQALLALQHVVEREKENDQPQEEDKHMHTGESEEEEPQEPRNRTEFYRLFNQKGPTVMVAGFMADKSVKLIAHIIVDITYPLENSYYDTLDRVSRGWVAQAKWVSGRAVGEWLRTVTGILSVLESDQLHDHLELSPNMRLANIPAEDDWPVWALQEKDVLGQAFDFAVALAENWLWANIHFWFEFPSLVASLLHDDEMIVDMAWEHMQTLAKAVNTAEKVQRASVKQLMSDLGWHREQLAREAMALTLQGQKQELVSLAKRLFMGTPSTKDVLENAFAFLHRKDYLVLCPPVSMSQPLARDLCWVVNYEIDGEWKYVPVQRLVRGRLGSLKDKERSVLEMVAQLDEENREAPEFQRVIKLAKARLKEQEKREVETSTRKLVEAEKKRSELEEKERTELAAQKAAEAAEQEARHVEHAPSSSSGAGPRRPSATPPTLKDFLTFEMTEERISINRDPSAYGYRAFYPGDDRPHSVYVIGDWGGVLYGVVT</sequence>
<feature type="compositionally biased region" description="Basic and acidic residues" evidence="1">
    <location>
        <begin position="173"/>
        <end position="190"/>
    </location>
</feature>
<dbReference type="OrthoDB" id="422702at2759"/>
<evidence type="ECO:0000313" key="4">
    <source>
        <dbReference type="EMBL" id="CAL4780380.1"/>
    </source>
</evidence>
<reference evidence="3" key="2">
    <citation type="submission" date="2024-04" db="EMBL/GenBank/DDBJ databases">
        <authorList>
            <person name="Chen Y."/>
            <person name="Shah S."/>
            <person name="Dougan E. K."/>
            <person name="Thang M."/>
            <person name="Chan C."/>
        </authorList>
    </citation>
    <scope>NUCLEOTIDE SEQUENCE [LARGE SCALE GENOMIC DNA]</scope>
</reference>
<dbReference type="GO" id="GO:0005840">
    <property type="term" value="C:ribosome"/>
    <property type="evidence" value="ECO:0007669"/>
    <property type="project" value="UniProtKB-KW"/>
</dbReference>
<evidence type="ECO:0000313" key="5">
    <source>
        <dbReference type="Proteomes" id="UP001152797"/>
    </source>
</evidence>
<gene>
    <name evidence="2" type="ORF">C1SCF055_LOCUS19848</name>
</gene>
<dbReference type="EMBL" id="CAMXCT010001788">
    <property type="protein sequence ID" value="CAI3993068.1"/>
    <property type="molecule type" value="Genomic_DNA"/>
</dbReference>
<reference evidence="2" key="1">
    <citation type="submission" date="2022-10" db="EMBL/GenBank/DDBJ databases">
        <authorList>
            <person name="Chen Y."/>
            <person name="Dougan E. K."/>
            <person name="Chan C."/>
            <person name="Rhodes N."/>
            <person name="Thang M."/>
        </authorList>
    </citation>
    <scope>NUCLEOTIDE SEQUENCE</scope>
</reference>
<accession>A0A9P1CLP9</accession>
<keyword evidence="4" id="KW-0689">Ribosomal protein</keyword>